<evidence type="ECO:0000256" key="4">
    <source>
        <dbReference type="ARBA" id="ARBA00022692"/>
    </source>
</evidence>
<dbReference type="GO" id="GO:0007165">
    <property type="term" value="P:signal transduction"/>
    <property type="evidence" value="ECO:0007669"/>
    <property type="project" value="UniProtKB-KW"/>
</dbReference>
<evidence type="ECO:0000256" key="5">
    <source>
        <dbReference type="ARBA" id="ARBA00022725"/>
    </source>
</evidence>
<dbReference type="PANTHER" id="PTHR21137:SF35">
    <property type="entry name" value="ODORANT RECEPTOR 19A-RELATED"/>
    <property type="match status" value="1"/>
</dbReference>
<organism evidence="11">
    <name type="scientific">Meteorus pulchricornis</name>
    <dbReference type="NCBI Taxonomy" id="51522"/>
    <lineage>
        <taxon>Eukaryota</taxon>
        <taxon>Metazoa</taxon>
        <taxon>Ecdysozoa</taxon>
        <taxon>Arthropoda</taxon>
        <taxon>Hexapoda</taxon>
        <taxon>Insecta</taxon>
        <taxon>Pterygota</taxon>
        <taxon>Neoptera</taxon>
        <taxon>Endopterygota</taxon>
        <taxon>Hymenoptera</taxon>
        <taxon>Apocrita</taxon>
        <taxon>Ichneumonoidea</taxon>
        <taxon>Braconidae</taxon>
        <taxon>Meteorinae</taxon>
        <taxon>Meteorus</taxon>
    </lineage>
</organism>
<evidence type="ECO:0000313" key="11">
    <source>
        <dbReference type="EMBL" id="AQN78469.1"/>
    </source>
</evidence>
<dbReference type="GO" id="GO:0004984">
    <property type="term" value="F:olfactory receptor activity"/>
    <property type="evidence" value="ECO:0007669"/>
    <property type="project" value="InterPro"/>
</dbReference>
<evidence type="ECO:0000256" key="1">
    <source>
        <dbReference type="ARBA" id="ARBA00004651"/>
    </source>
</evidence>
<dbReference type="GO" id="GO:0005549">
    <property type="term" value="F:odorant binding"/>
    <property type="evidence" value="ECO:0007669"/>
    <property type="project" value="InterPro"/>
</dbReference>
<evidence type="ECO:0000256" key="2">
    <source>
        <dbReference type="ARBA" id="ARBA00022475"/>
    </source>
</evidence>
<dbReference type="AlphaFoldDB" id="A0A1S5VFQ5"/>
<keyword evidence="6 10" id="KW-1133">Transmembrane helix</keyword>
<keyword evidence="4 10" id="KW-0812">Transmembrane</keyword>
<dbReference type="GO" id="GO:0005886">
    <property type="term" value="C:plasma membrane"/>
    <property type="evidence" value="ECO:0007669"/>
    <property type="project" value="UniProtKB-SubCell"/>
</dbReference>
<evidence type="ECO:0000256" key="10">
    <source>
        <dbReference type="RuleBase" id="RU351113"/>
    </source>
</evidence>
<keyword evidence="5 10" id="KW-0552">Olfaction</keyword>
<evidence type="ECO:0000256" key="3">
    <source>
        <dbReference type="ARBA" id="ARBA00022606"/>
    </source>
</evidence>
<feature type="transmembrane region" description="Helical" evidence="10">
    <location>
        <begin position="128"/>
        <end position="152"/>
    </location>
</feature>
<protein>
    <recommendedName>
        <fullName evidence="10">Odorant receptor</fullName>
    </recommendedName>
</protein>
<reference evidence="11" key="1">
    <citation type="journal article" date="2017" name="Comp. Biochem. Physiol. Part D Genomics Proteomics">
        <title>Candidate chemosensory genes identified in the endoparasitoid Meteorus pulchricornis (Hymenoptera: Braconidae) by antennal transcriptome analysis.</title>
        <authorList>
            <person name="Sheng S."/>
            <person name="Liao C.W."/>
            <person name="Zheng Y."/>
            <person name="Zhou Y."/>
            <person name="Xu Y."/>
            <person name="Song W.M."/>
            <person name="He P."/>
            <person name="Zhang J."/>
            <person name="Wu F.A."/>
        </authorList>
    </citation>
    <scope>NUCLEOTIDE SEQUENCE</scope>
    <source>
        <strain evidence="11">Zhenjiang</strain>
    </source>
</reference>
<keyword evidence="9 10" id="KW-0807">Transducer</keyword>
<keyword evidence="7 10" id="KW-0472">Membrane</keyword>
<feature type="transmembrane region" description="Helical" evidence="10">
    <location>
        <begin position="338"/>
        <end position="363"/>
    </location>
</feature>
<dbReference type="Pfam" id="PF02949">
    <property type="entry name" value="7tm_6"/>
    <property type="match status" value="1"/>
</dbReference>
<proteinExistence type="evidence at transcript level"/>
<feature type="transmembrane region" description="Helical" evidence="10">
    <location>
        <begin position="383"/>
        <end position="403"/>
    </location>
</feature>
<sequence>MSHDKWPDYLLYRNIIRKSLLIVGLWPEEKPKILYRFLPFPFLFANTFVTLGIIFYIKMHSLNFNKAMKGLSMMPSFLTVNLKIICVMIHRDEAITLHNLLDLHYTELLSDQRVSKAILTGSRIFRNLSWVFTLLGVIIISTIAMTPIISLIDQQSHAVNPIHYPHVYPTKYPWSSDPLNFSHKIHFFIEYVAVVTHFCASHLDALFMMYGYQMICQFREMSHRITHIDVMTFDITAIKQCVQQHQLMMKCRDIMQRIFGPILLVVWSANAISMCSFIFQITQIKSISIPMMMTSTGYVVLKLLQTFIYAFTGTCLTSESVHYQQAIYDADWQRNRRFMTSILIMLTQEPIILTACSFSVISLDLFIKVSTLLHHVDKIKFPTFTYFQFLNATVSYFFLLQAVS</sequence>
<dbReference type="EMBL" id="KY445534">
    <property type="protein sequence ID" value="AQN78469.1"/>
    <property type="molecule type" value="mRNA"/>
</dbReference>
<evidence type="ECO:0000256" key="9">
    <source>
        <dbReference type="ARBA" id="ARBA00023224"/>
    </source>
</evidence>
<evidence type="ECO:0000256" key="8">
    <source>
        <dbReference type="ARBA" id="ARBA00023170"/>
    </source>
</evidence>
<accession>A0A1S5VFQ5</accession>
<feature type="transmembrane region" description="Helical" evidence="10">
    <location>
        <begin position="299"/>
        <end position="317"/>
    </location>
</feature>
<dbReference type="PANTHER" id="PTHR21137">
    <property type="entry name" value="ODORANT RECEPTOR"/>
    <property type="match status" value="1"/>
</dbReference>
<keyword evidence="2" id="KW-1003">Cell membrane</keyword>
<evidence type="ECO:0000256" key="6">
    <source>
        <dbReference type="ARBA" id="ARBA00022989"/>
    </source>
</evidence>
<keyword evidence="3 10" id="KW-0716">Sensory transduction</keyword>
<comment type="subcellular location">
    <subcellularLocation>
        <location evidence="1 10">Cell membrane</location>
        <topology evidence="1 10">Multi-pass membrane protein</topology>
    </subcellularLocation>
</comment>
<comment type="similarity">
    <text evidence="10">Belongs to the insect chemoreceptor superfamily. Heteromeric odorant receptor channel (TC 1.A.69) family.</text>
</comment>
<feature type="transmembrane region" description="Helical" evidence="10">
    <location>
        <begin position="258"/>
        <end position="279"/>
    </location>
</feature>
<feature type="transmembrane region" description="Helical" evidence="10">
    <location>
        <begin position="188"/>
        <end position="212"/>
    </location>
</feature>
<keyword evidence="8 10" id="KW-0675">Receptor</keyword>
<evidence type="ECO:0000256" key="7">
    <source>
        <dbReference type="ARBA" id="ARBA00023136"/>
    </source>
</evidence>
<dbReference type="InterPro" id="IPR004117">
    <property type="entry name" value="7tm6_olfct_rcpt"/>
</dbReference>
<name>A0A1S5VFQ5_9HYME</name>
<feature type="transmembrane region" description="Helical" evidence="10">
    <location>
        <begin position="33"/>
        <end position="57"/>
    </location>
</feature>